<keyword evidence="1" id="KW-0479">Metal-binding</keyword>
<evidence type="ECO:0000256" key="1">
    <source>
        <dbReference type="ARBA" id="ARBA00022723"/>
    </source>
</evidence>
<dbReference type="STRING" id="1573173.A0A161VE50"/>
<reference evidence="7 8" key="1">
    <citation type="submission" date="2015-06" db="EMBL/GenBank/DDBJ databases">
        <title>Survival trade-offs in plant roots during colonization by closely related pathogenic and mutualistic fungi.</title>
        <authorList>
            <person name="Hacquard S."/>
            <person name="Kracher B."/>
            <person name="Hiruma K."/>
            <person name="Weinman A."/>
            <person name="Muench P."/>
            <person name="Garrido Oter R."/>
            <person name="Ver Loren van Themaat E."/>
            <person name="Dallerey J.-F."/>
            <person name="Damm U."/>
            <person name="Henrissat B."/>
            <person name="Lespinet O."/>
            <person name="Thon M."/>
            <person name="Kemen E."/>
            <person name="McHardy A.C."/>
            <person name="Schulze-Lefert P."/>
            <person name="O'Connell R.J."/>
        </authorList>
    </citation>
    <scope>NUCLEOTIDE SEQUENCE [LARGE SCALE GENOMIC DNA]</scope>
    <source>
        <strain evidence="7 8">MAFF 238704</strain>
    </source>
</reference>
<sequence length="769" mass="84707">MEAAGQLSLGPLADSALESAPAPKRRKLRKGTQSCWECKRRKARCTFASTNQDICEGCTRRGTDCVSQEVTDQPPPPGSNKHLVDRLGQVEALVKQLLQASHGNGPHADNGLPGQTRPGIQAWSQRRTMSHSGSPVALMSDTSITTSSSSDASQVQRRQSVSCSQSRSQISSPTKAAPSTAIRVEKDTSIPETYDDVPKRLLEAWPSQEDMDIILAIPVETSQIIRAVICTRTSSTRTSLPSSATLLERPPPGSHPALIARSLLVLASFLQGMPFSSAHHLEKLSTPWQELMSRAVKTAHNLVTCNDELIASLEGIECIMLEGLYENYAGNLRPSWLAARRSVAIAQMLGLNRGVKPKSLTASVIEPSDLWFRLVQFDRYLSLMLGLPQSSLEDTYVRPDALEGCTPLDRFLRFCTVACGRLLQRDPSSVYDSEVNKEIDKLLQEASALMPAQWWVAPSLTSDTGPVERIRETLRFNDHFMYYHLLLQLHFPNVLQPISECGCIYHRMTAITASREILSRMMSFRATRPARYYCRGTDLIAFFSSTALSLAHICDTPQDVTAQHGFHFLAHQRLSDRGLLEQTLAIMQELVDRNNDEIATRVASLLNYLLAIEEDAASGGKYVVAFSSETQGHDDLGYRVKMSDDGTTLKIYLPHFWAIKIRRQGSQGERLPIGNSAHGCNGSQLQIESSTTQDENISLVTSGQSRLSTFSAPGNADGLGIKNSDVGGQALFEREAYEADWALENLDFTFLDSFIEGTLEQNISGSQGT</sequence>
<evidence type="ECO:0000313" key="8">
    <source>
        <dbReference type="Proteomes" id="UP000076584"/>
    </source>
</evidence>
<dbReference type="SMART" id="SM00906">
    <property type="entry name" value="Fungal_trans"/>
    <property type="match status" value="1"/>
</dbReference>
<keyword evidence="4" id="KW-0539">Nucleus</keyword>
<dbReference type="InterPro" id="IPR036864">
    <property type="entry name" value="Zn2-C6_fun-type_DNA-bd_sf"/>
</dbReference>
<feature type="region of interest" description="Disordered" evidence="5">
    <location>
        <begin position="1"/>
        <end position="33"/>
    </location>
</feature>
<dbReference type="Proteomes" id="UP000076584">
    <property type="component" value="Unassembled WGS sequence"/>
</dbReference>
<comment type="caution">
    <text evidence="7">The sequence shown here is derived from an EMBL/GenBank/DDBJ whole genome shotgun (WGS) entry which is preliminary data.</text>
</comment>
<dbReference type="GO" id="GO:0003677">
    <property type="term" value="F:DNA binding"/>
    <property type="evidence" value="ECO:0007669"/>
    <property type="project" value="InterPro"/>
</dbReference>
<dbReference type="Gene3D" id="4.10.240.10">
    <property type="entry name" value="Zn(2)-C6 fungal-type DNA-binding domain"/>
    <property type="match status" value="1"/>
</dbReference>
<dbReference type="InterPro" id="IPR007219">
    <property type="entry name" value="XnlR_reg_dom"/>
</dbReference>
<feature type="region of interest" description="Disordered" evidence="5">
    <location>
        <begin position="124"/>
        <end position="190"/>
    </location>
</feature>
<dbReference type="PROSITE" id="PS00463">
    <property type="entry name" value="ZN2_CY6_FUNGAL_1"/>
    <property type="match status" value="1"/>
</dbReference>
<dbReference type="Pfam" id="PF00172">
    <property type="entry name" value="Zn_clus"/>
    <property type="match status" value="1"/>
</dbReference>
<dbReference type="SMART" id="SM00066">
    <property type="entry name" value="GAL4"/>
    <property type="match status" value="1"/>
</dbReference>
<evidence type="ECO:0000259" key="6">
    <source>
        <dbReference type="PROSITE" id="PS50048"/>
    </source>
</evidence>
<proteinExistence type="predicted"/>
<keyword evidence="2" id="KW-0805">Transcription regulation</keyword>
<dbReference type="CDD" id="cd12148">
    <property type="entry name" value="fungal_TF_MHR"/>
    <property type="match status" value="1"/>
</dbReference>
<dbReference type="GO" id="GO:0006351">
    <property type="term" value="P:DNA-templated transcription"/>
    <property type="evidence" value="ECO:0007669"/>
    <property type="project" value="InterPro"/>
</dbReference>
<accession>A0A161VE50</accession>
<dbReference type="AlphaFoldDB" id="A0A161VE50"/>
<dbReference type="EMBL" id="LFIW01002730">
    <property type="protein sequence ID" value="KZL63805.1"/>
    <property type="molecule type" value="Genomic_DNA"/>
</dbReference>
<dbReference type="InterPro" id="IPR001138">
    <property type="entry name" value="Zn2Cys6_DnaBD"/>
</dbReference>
<dbReference type="Pfam" id="PF04082">
    <property type="entry name" value="Fungal_trans"/>
    <property type="match status" value="1"/>
</dbReference>
<evidence type="ECO:0000256" key="5">
    <source>
        <dbReference type="SAM" id="MobiDB-lite"/>
    </source>
</evidence>
<gene>
    <name evidence="7" type="ORF">CI238_12435</name>
</gene>
<keyword evidence="3" id="KW-0804">Transcription</keyword>
<protein>
    <submittedName>
        <fullName evidence="7">Zn 2cys6 transcription factor</fullName>
    </submittedName>
</protein>
<keyword evidence="8" id="KW-1185">Reference proteome</keyword>
<dbReference type="GO" id="GO:0000981">
    <property type="term" value="F:DNA-binding transcription factor activity, RNA polymerase II-specific"/>
    <property type="evidence" value="ECO:0007669"/>
    <property type="project" value="InterPro"/>
</dbReference>
<dbReference type="SUPFAM" id="SSF57701">
    <property type="entry name" value="Zn2/Cys6 DNA-binding domain"/>
    <property type="match status" value="1"/>
</dbReference>
<name>A0A161VE50_COLIC</name>
<dbReference type="PANTHER" id="PTHR47840">
    <property type="entry name" value="ZN(II)2CYS6 TRANSCRIPTION FACTOR (EUROFUNG)-RELATED"/>
    <property type="match status" value="1"/>
</dbReference>
<dbReference type="CDD" id="cd00067">
    <property type="entry name" value="GAL4"/>
    <property type="match status" value="1"/>
</dbReference>
<feature type="compositionally biased region" description="Polar residues" evidence="5">
    <location>
        <begin position="124"/>
        <end position="133"/>
    </location>
</feature>
<feature type="compositionally biased region" description="Low complexity" evidence="5">
    <location>
        <begin position="140"/>
        <end position="172"/>
    </location>
</feature>
<evidence type="ECO:0000256" key="3">
    <source>
        <dbReference type="ARBA" id="ARBA00023163"/>
    </source>
</evidence>
<organism evidence="7 8">
    <name type="scientific">Colletotrichum incanum</name>
    <name type="common">Soybean anthracnose fungus</name>
    <dbReference type="NCBI Taxonomy" id="1573173"/>
    <lineage>
        <taxon>Eukaryota</taxon>
        <taxon>Fungi</taxon>
        <taxon>Dikarya</taxon>
        <taxon>Ascomycota</taxon>
        <taxon>Pezizomycotina</taxon>
        <taxon>Sordariomycetes</taxon>
        <taxon>Hypocreomycetidae</taxon>
        <taxon>Glomerellales</taxon>
        <taxon>Glomerellaceae</taxon>
        <taxon>Colletotrichum</taxon>
        <taxon>Colletotrichum spaethianum species complex</taxon>
    </lineage>
</organism>
<evidence type="ECO:0000256" key="4">
    <source>
        <dbReference type="ARBA" id="ARBA00023242"/>
    </source>
</evidence>
<feature type="domain" description="Zn(2)-C6 fungal-type" evidence="6">
    <location>
        <begin position="34"/>
        <end position="67"/>
    </location>
</feature>
<evidence type="ECO:0000256" key="2">
    <source>
        <dbReference type="ARBA" id="ARBA00023015"/>
    </source>
</evidence>
<evidence type="ECO:0000313" key="7">
    <source>
        <dbReference type="EMBL" id="KZL63805.1"/>
    </source>
</evidence>
<dbReference type="GO" id="GO:0008270">
    <property type="term" value="F:zinc ion binding"/>
    <property type="evidence" value="ECO:0007669"/>
    <property type="project" value="InterPro"/>
</dbReference>
<dbReference type="PROSITE" id="PS50048">
    <property type="entry name" value="ZN2_CY6_FUNGAL_2"/>
    <property type="match status" value="1"/>
</dbReference>
<dbReference type="PANTHER" id="PTHR47840:SF1">
    <property type="entry name" value="ZN(II)2CYS6 TRANSCRIPTION FACTOR (EUROFUNG)"/>
    <property type="match status" value="1"/>
</dbReference>